<gene>
    <name evidence="1" type="ORF">SKAU_G00213050</name>
</gene>
<organism evidence="1 2">
    <name type="scientific">Synaphobranchus kaupii</name>
    <name type="common">Kaup's arrowtooth eel</name>
    <dbReference type="NCBI Taxonomy" id="118154"/>
    <lineage>
        <taxon>Eukaryota</taxon>
        <taxon>Metazoa</taxon>
        <taxon>Chordata</taxon>
        <taxon>Craniata</taxon>
        <taxon>Vertebrata</taxon>
        <taxon>Euteleostomi</taxon>
        <taxon>Actinopterygii</taxon>
        <taxon>Neopterygii</taxon>
        <taxon>Teleostei</taxon>
        <taxon>Anguilliformes</taxon>
        <taxon>Synaphobranchidae</taxon>
        <taxon>Synaphobranchus</taxon>
    </lineage>
</organism>
<dbReference type="AlphaFoldDB" id="A0A9Q1F9A8"/>
<protein>
    <submittedName>
        <fullName evidence="1">Uncharacterized protein</fullName>
    </submittedName>
</protein>
<keyword evidence="2" id="KW-1185">Reference proteome</keyword>
<proteinExistence type="predicted"/>
<dbReference type="Proteomes" id="UP001152622">
    <property type="component" value="Chromosome 7"/>
</dbReference>
<evidence type="ECO:0000313" key="2">
    <source>
        <dbReference type="Proteomes" id="UP001152622"/>
    </source>
</evidence>
<dbReference type="EMBL" id="JAINUF010000007">
    <property type="protein sequence ID" value="KAJ8353738.1"/>
    <property type="molecule type" value="Genomic_DNA"/>
</dbReference>
<reference evidence="1" key="1">
    <citation type="journal article" date="2023" name="Science">
        <title>Genome structures resolve the early diversification of teleost fishes.</title>
        <authorList>
            <person name="Parey E."/>
            <person name="Louis A."/>
            <person name="Montfort J."/>
            <person name="Bouchez O."/>
            <person name="Roques C."/>
            <person name="Iampietro C."/>
            <person name="Lluch J."/>
            <person name="Castinel A."/>
            <person name="Donnadieu C."/>
            <person name="Desvignes T."/>
            <person name="Floi Bucao C."/>
            <person name="Jouanno E."/>
            <person name="Wen M."/>
            <person name="Mejri S."/>
            <person name="Dirks R."/>
            <person name="Jansen H."/>
            <person name="Henkel C."/>
            <person name="Chen W.J."/>
            <person name="Zahm M."/>
            <person name="Cabau C."/>
            <person name="Klopp C."/>
            <person name="Thompson A.W."/>
            <person name="Robinson-Rechavi M."/>
            <person name="Braasch I."/>
            <person name="Lecointre G."/>
            <person name="Bobe J."/>
            <person name="Postlethwait J.H."/>
            <person name="Berthelot C."/>
            <person name="Roest Crollius H."/>
            <person name="Guiguen Y."/>
        </authorList>
    </citation>
    <scope>NUCLEOTIDE SEQUENCE</scope>
    <source>
        <strain evidence="1">WJC10195</strain>
    </source>
</reference>
<evidence type="ECO:0000313" key="1">
    <source>
        <dbReference type="EMBL" id="KAJ8353738.1"/>
    </source>
</evidence>
<accession>A0A9Q1F9A8</accession>
<name>A0A9Q1F9A8_SYNKA</name>
<sequence length="155" mass="17514">MEGFRQQGILQLSSQQRLPRSVGSASRRPPARSLQWLGWLTTEWESSSSSLLNRWKKVRLTNFDEFDRDFRNGNKGRSLAAGGHKSGAGTFFCLCRNICTRPPPPPRMTGCKRARCGARQCRHAPFQPRLPVVSAGRRWGNWGFSLICKARWAPG</sequence>
<comment type="caution">
    <text evidence="1">The sequence shown here is derived from an EMBL/GenBank/DDBJ whole genome shotgun (WGS) entry which is preliminary data.</text>
</comment>